<organism evidence="1 2">
    <name type="scientific">Tetrahymena thermophila (strain SB210)</name>
    <dbReference type="NCBI Taxonomy" id="312017"/>
    <lineage>
        <taxon>Eukaryota</taxon>
        <taxon>Sar</taxon>
        <taxon>Alveolata</taxon>
        <taxon>Ciliophora</taxon>
        <taxon>Intramacronucleata</taxon>
        <taxon>Oligohymenophorea</taxon>
        <taxon>Hymenostomatida</taxon>
        <taxon>Tetrahymenina</taxon>
        <taxon>Tetrahymenidae</taxon>
        <taxon>Tetrahymena</taxon>
    </lineage>
</organism>
<dbReference type="InParanoid" id="W7XDR6"/>
<accession>W7XDR6</accession>
<protein>
    <submittedName>
        <fullName evidence="1">Uncharacterized protein</fullName>
    </submittedName>
</protein>
<dbReference type="KEGG" id="tet:TTHERM_000526509"/>
<proteinExistence type="predicted"/>
<evidence type="ECO:0000313" key="2">
    <source>
        <dbReference type="Proteomes" id="UP000009168"/>
    </source>
</evidence>
<dbReference type="EMBL" id="GG662209">
    <property type="protein sequence ID" value="EWS70919.1"/>
    <property type="molecule type" value="Genomic_DNA"/>
</dbReference>
<dbReference type="RefSeq" id="XP_012656534.1">
    <property type="nucleotide sequence ID" value="XM_012801080.1"/>
</dbReference>
<dbReference type="Proteomes" id="UP000009168">
    <property type="component" value="Unassembled WGS sequence"/>
</dbReference>
<gene>
    <name evidence="1" type="ORF">TTHERM_000526509</name>
</gene>
<reference evidence="2" key="1">
    <citation type="journal article" date="2006" name="PLoS Biol.">
        <title>Macronuclear genome sequence of the ciliate Tetrahymena thermophila, a model eukaryote.</title>
        <authorList>
            <person name="Eisen J.A."/>
            <person name="Coyne R.S."/>
            <person name="Wu M."/>
            <person name="Wu D."/>
            <person name="Thiagarajan M."/>
            <person name="Wortman J.R."/>
            <person name="Badger J.H."/>
            <person name="Ren Q."/>
            <person name="Amedeo P."/>
            <person name="Jones K.M."/>
            <person name="Tallon L.J."/>
            <person name="Delcher A.L."/>
            <person name="Salzberg S.L."/>
            <person name="Silva J.C."/>
            <person name="Haas B.J."/>
            <person name="Majoros W.H."/>
            <person name="Farzad M."/>
            <person name="Carlton J.M."/>
            <person name="Smith R.K. Jr."/>
            <person name="Garg J."/>
            <person name="Pearlman R.E."/>
            <person name="Karrer K.M."/>
            <person name="Sun L."/>
            <person name="Manning G."/>
            <person name="Elde N.C."/>
            <person name="Turkewitz A.P."/>
            <person name="Asai D.J."/>
            <person name="Wilkes D.E."/>
            <person name="Wang Y."/>
            <person name="Cai H."/>
            <person name="Collins K."/>
            <person name="Stewart B.A."/>
            <person name="Lee S.R."/>
            <person name="Wilamowska K."/>
            <person name="Weinberg Z."/>
            <person name="Ruzzo W.L."/>
            <person name="Wloga D."/>
            <person name="Gaertig J."/>
            <person name="Frankel J."/>
            <person name="Tsao C.-C."/>
            <person name="Gorovsky M.A."/>
            <person name="Keeling P.J."/>
            <person name="Waller R.F."/>
            <person name="Patron N.J."/>
            <person name="Cherry J.M."/>
            <person name="Stover N.A."/>
            <person name="Krieger C.J."/>
            <person name="del Toro C."/>
            <person name="Ryder H.F."/>
            <person name="Williamson S.C."/>
            <person name="Barbeau R.A."/>
            <person name="Hamilton E.P."/>
            <person name="Orias E."/>
        </authorList>
    </citation>
    <scope>NUCLEOTIDE SEQUENCE [LARGE SCALE GENOMIC DNA]</scope>
    <source>
        <strain evidence="2">SB210</strain>
    </source>
</reference>
<dbReference type="AlphaFoldDB" id="W7XDR6"/>
<keyword evidence="2" id="KW-1185">Reference proteome</keyword>
<name>W7XDR6_TETTS</name>
<evidence type="ECO:0000313" key="1">
    <source>
        <dbReference type="EMBL" id="EWS70919.1"/>
    </source>
</evidence>
<sequence>MNYYQTDLYNAECRESESSKQYFDQTTEQYQYGLQFCEQFPSQQSLYHIQEDIIYNPQTTAQLHDTRCEQYMKDDNCESLVEENLFNLNYNMNNDNQNLMFQPNIQDFQATYISQLCQQQN</sequence>
<dbReference type="GeneID" id="24439396"/>